<keyword evidence="9" id="KW-1185">Reference proteome</keyword>
<gene>
    <name evidence="8" type="ORF">Cme02nite_35270</name>
</gene>
<dbReference type="PROSITE" id="PS51892">
    <property type="entry name" value="SUBTILASE"/>
    <property type="match status" value="1"/>
</dbReference>
<feature type="domain" description="Peptidase S8/S53" evidence="7">
    <location>
        <begin position="142"/>
        <end position="384"/>
    </location>
</feature>
<comment type="similarity">
    <text evidence="1 5">Belongs to the peptidase S8 family.</text>
</comment>
<reference evidence="8" key="1">
    <citation type="submission" date="2021-01" db="EMBL/GenBank/DDBJ databases">
        <title>Whole genome shotgun sequence of Catellatospora methionotrophica NBRC 14553.</title>
        <authorList>
            <person name="Komaki H."/>
            <person name="Tamura T."/>
        </authorList>
    </citation>
    <scope>NUCLEOTIDE SEQUENCE</scope>
    <source>
        <strain evidence="8">NBRC 14553</strain>
    </source>
</reference>
<sequence length="393" mass="41716">MAMPQDRLHRWQDRRARRMAGLPWLGQETRADRKPVWYTRNELLVLSDHRASAERVLGTLGHKGVAESELVPGLVRLSADGLDVPAAARRVREAAARDGDTRTVVSPNHVFVSTTPFEHGGPFGPPVPAPKPGERPGPARPGRAVSVAVIDTGVWRNSPLPAHAYTAAPTDYEVDTDVDDDGVIDGDVGHANFIIGVIGARTGKADVRALRVLDTFGLCTEADLITSFARLRDEKLINLSLGGYTLDDQPPLALATALSALLTGRDRLVVAAAGNDGLRDRPFWPAAFAGTDVPWAGQVVAVAAHDGSELCDWSNAGPWVSVTAPGADITSTFVKHDQFPSGWALWSGTSFATPHVVALLAEQTARSGSTEVALKSVLNTAAARSFGGYPGLS</sequence>
<dbReference type="PANTHER" id="PTHR43806">
    <property type="entry name" value="PEPTIDASE S8"/>
    <property type="match status" value="1"/>
</dbReference>
<dbReference type="InterPro" id="IPR015500">
    <property type="entry name" value="Peptidase_S8_subtilisin-rel"/>
</dbReference>
<dbReference type="SUPFAM" id="SSF52743">
    <property type="entry name" value="Subtilisin-like"/>
    <property type="match status" value="1"/>
</dbReference>
<dbReference type="Pfam" id="PF00082">
    <property type="entry name" value="Peptidase_S8"/>
    <property type="match status" value="1"/>
</dbReference>
<dbReference type="AlphaFoldDB" id="A0A8J3LM59"/>
<dbReference type="CDD" id="cd00306">
    <property type="entry name" value="Peptidases_S8_S53"/>
    <property type="match status" value="1"/>
</dbReference>
<dbReference type="GO" id="GO:0006508">
    <property type="term" value="P:proteolysis"/>
    <property type="evidence" value="ECO:0007669"/>
    <property type="project" value="UniProtKB-KW"/>
</dbReference>
<dbReference type="InterPro" id="IPR000209">
    <property type="entry name" value="Peptidase_S8/S53_dom"/>
</dbReference>
<evidence type="ECO:0000256" key="2">
    <source>
        <dbReference type="ARBA" id="ARBA00022670"/>
    </source>
</evidence>
<evidence type="ECO:0000256" key="3">
    <source>
        <dbReference type="ARBA" id="ARBA00022801"/>
    </source>
</evidence>
<proteinExistence type="inferred from homology"/>
<keyword evidence="4 5" id="KW-0720">Serine protease</keyword>
<dbReference type="Proteomes" id="UP000660339">
    <property type="component" value="Unassembled WGS sequence"/>
</dbReference>
<dbReference type="RefSeq" id="WP_166379577.1">
    <property type="nucleotide sequence ID" value="NZ_BAAATT010000005.1"/>
</dbReference>
<dbReference type="InterPro" id="IPR036852">
    <property type="entry name" value="Peptidase_S8/S53_dom_sf"/>
</dbReference>
<dbReference type="InterPro" id="IPR050131">
    <property type="entry name" value="Peptidase_S8_subtilisin-like"/>
</dbReference>
<feature type="active site" description="Charge relay system" evidence="5">
    <location>
        <position position="190"/>
    </location>
</feature>
<comment type="caution">
    <text evidence="8">The sequence shown here is derived from an EMBL/GenBank/DDBJ whole genome shotgun (WGS) entry which is preliminary data.</text>
</comment>
<evidence type="ECO:0000256" key="5">
    <source>
        <dbReference type="PROSITE-ProRule" id="PRU01240"/>
    </source>
</evidence>
<keyword evidence="3 5" id="KW-0378">Hydrolase</keyword>
<name>A0A8J3LM59_9ACTN</name>
<evidence type="ECO:0000256" key="6">
    <source>
        <dbReference type="SAM" id="MobiDB-lite"/>
    </source>
</evidence>
<evidence type="ECO:0000313" key="8">
    <source>
        <dbReference type="EMBL" id="GIG15195.1"/>
    </source>
</evidence>
<evidence type="ECO:0000313" key="9">
    <source>
        <dbReference type="Proteomes" id="UP000660339"/>
    </source>
</evidence>
<feature type="active site" description="Charge relay system" evidence="5">
    <location>
        <position position="350"/>
    </location>
</feature>
<dbReference type="EMBL" id="BONJ01000019">
    <property type="protein sequence ID" value="GIG15195.1"/>
    <property type="molecule type" value="Genomic_DNA"/>
</dbReference>
<evidence type="ECO:0000256" key="4">
    <source>
        <dbReference type="ARBA" id="ARBA00022825"/>
    </source>
</evidence>
<protein>
    <recommendedName>
        <fullName evidence="7">Peptidase S8/S53 domain-containing protein</fullName>
    </recommendedName>
</protein>
<keyword evidence="2 5" id="KW-0645">Protease</keyword>
<dbReference type="GO" id="GO:0004252">
    <property type="term" value="F:serine-type endopeptidase activity"/>
    <property type="evidence" value="ECO:0007669"/>
    <property type="project" value="UniProtKB-UniRule"/>
</dbReference>
<organism evidence="8 9">
    <name type="scientific">Catellatospora methionotrophica</name>
    <dbReference type="NCBI Taxonomy" id="121620"/>
    <lineage>
        <taxon>Bacteria</taxon>
        <taxon>Bacillati</taxon>
        <taxon>Actinomycetota</taxon>
        <taxon>Actinomycetes</taxon>
        <taxon>Micromonosporales</taxon>
        <taxon>Micromonosporaceae</taxon>
        <taxon>Catellatospora</taxon>
    </lineage>
</organism>
<dbReference type="PANTHER" id="PTHR43806:SF11">
    <property type="entry name" value="CEREVISIN-RELATED"/>
    <property type="match status" value="1"/>
</dbReference>
<accession>A0A8J3LM59</accession>
<dbReference type="Gene3D" id="3.40.50.200">
    <property type="entry name" value="Peptidase S8/S53 domain"/>
    <property type="match status" value="1"/>
</dbReference>
<dbReference type="InterPro" id="IPR023828">
    <property type="entry name" value="Peptidase_S8_Ser-AS"/>
</dbReference>
<dbReference type="PROSITE" id="PS00138">
    <property type="entry name" value="SUBTILASE_SER"/>
    <property type="match status" value="1"/>
</dbReference>
<evidence type="ECO:0000259" key="7">
    <source>
        <dbReference type="Pfam" id="PF00082"/>
    </source>
</evidence>
<evidence type="ECO:0000256" key="1">
    <source>
        <dbReference type="ARBA" id="ARBA00011073"/>
    </source>
</evidence>
<feature type="active site" description="Charge relay system" evidence="5">
    <location>
        <position position="151"/>
    </location>
</feature>
<feature type="region of interest" description="Disordered" evidence="6">
    <location>
        <begin position="115"/>
        <end position="141"/>
    </location>
</feature>
<dbReference type="PRINTS" id="PR00723">
    <property type="entry name" value="SUBTILISIN"/>
</dbReference>